<protein>
    <submittedName>
        <fullName evidence="1">Uncharacterized protein</fullName>
    </submittedName>
</protein>
<proteinExistence type="predicted"/>
<sequence>MQYEGLVWVIDIYFAIIEYEKQNYRERAKDSEAEIQFTLEQ</sequence>
<reference evidence="1" key="1">
    <citation type="submission" date="2021-01" db="EMBL/GenBank/DDBJ databases">
        <authorList>
            <consortium name="Genoscope - CEA"/>
            <person name="William W."/>
        </authorList>
    </citation>
    <scope>NUCLEOTIDE SEQUENCE</scope>
</reference>
<organism evidence="1 2">
    <name type="scientific">Paramecium octaurelia</name>
    <dbReference type="NCBI Taxonomy" id="43137"/>
    <lineage>
        <taxon>Eukaryota</taxon>
        <taxon>Sar</taxon>
        <taxon>Alveolata</taxon>
        <taxon>Ciliophora</taxon>
        <taxon>Intramacronucleata</taxon>
        <taxon>Oligohymenophorea</taxon>
        <taxon>Peniculida</taxon>
        <taxon>Parameciidae</taxon>
        <taxon>Paramecium</taxon>
    </lineage>
</organism>
<evidence type="ECO:0000313" key="1">
    <source>
        <dbReference type="EMBL" id="CAD8171223.1"/>
    </source>
</evidence>
<gene>
    <name evidence="1" type="ORF">POCTA_138.1.T0580007</name>
</gene>
<dbReference type="EMBL" id="CAJJDP010000057">
    <property type="protein sequence ID" value="CAD8171223.1"/>
    <property type="molecule type" value="Genomic_DNA"/>
</dbReference>
<keyword evidence="2" id="KW-1185">Reference proteome</keyword>
<accession>A0A8S1V440</accession>
<name>A0A8S1V440_PAROT</name>
<dbReference type="AlphaFoldDB" id="A0A8S1V440"/>
<evidence type="ECO:0000313" key="2">
    <source>
        <dbReference type="Proteomes" id="UP000683925"/>
    </source>
</evidence>
<comment type="caution">
    <text evidence="1">The sequence shown here is derived from an EMBL/GenBank/DDBJ whole genome shotgun (WGS) entry which is preliminary data.</text>
</comment>
<dbReference type="Proteomes" id="UP000683925">
    <property type="component" value="Unassembled WGS sequence"/>
</dbReference>